<dbReference type="InterPro" id="IPR008422">
    <property type="entry name" value="KN_HD"/>
</dbReference>
<feature type="compositionally biased region" description="Basic residues" evidence="4">
    <location>
        <begin position="139"/>
        <end position="153"/>
    </location>
</feature>
<organism evidence="6 7">
    <name type="scientific">Portunus trituberculatus</name>
    <name type="common">Swimming crab</name>
    <name type="synonym">Neptunus trituberculatus</name>
    <dbReference type="NCBI Taxonomy" id="210409"/>
    <lineage>
        <taxon>Eukaryota</taxon>
        <taxon>Metazoa</taxon>
        <taxon>Ecdysozoa</taxon>
        <taxon>Arthropoda</taxon>
        <taxon>Crustacea</taxon>
        <taxon>Multicrustacea</taxon>
        <taxon>Malacostraca</taxon>
        <taxon>Eumalacostraca</taxon>
        <taxon>Eucarida</taxon>
        <taxon>Decapoda</taxon>
        <taxon>Pleocyemata</taxon>
        <taxon>Brachyura</taxon>
        <taxon>Eubrachyura</taxon>
        <taxon>Portunoidea</taxon>
        <taxon>Portunidae</taxon>
        <taxon>Portuninae</taxon>
        <taxon>Portunus</taxon>
    </lineage>
</organism>
<sequence>MCYHPDHHHIPHHRHPYHHHHITTIIITPHQIVSHLSLLSPPQHPYPSEDQKKQLAQDTGLTILQVNNCVQLYFKACVCLPICLFPPLDAGSRSRRGLSFFYNILVFTSCFTGIERAEPHPASGSASPRVPRRSGGQRGTRRTPHRAGPRRGRPGSPRRTQEREKSRVEDLRPDEELNPGEVFGVGHFQQRALEADKQKLLGDNVVRGAVCFCYYVGIVGLLVPVAARRASPPSSLPSLISPCPSYRLSGRNILGRSCLQRAEAPGSPLMVTQQIRTNCY</sequence>
<dbReference type="Pfam" id="PF05920">
    <property type="entry name" value="Homeobox_KN"/>
    <property type="match status" value="1"/>
</dbReference>
<dbReference type="CDD" id="cd00086">
    <property type="entry name" value="homeodomain"/>
    <property type="match status" value="1"/>
</dbReference>
<evidence type="ECO:0000256" key="1">
    <source>
        <dbReference type="ARBA" id="ARBA00023125"/>
    </source>
</evidence>
<feature type="compositionally biased region" description="Basic and acidic residues" evidence="4">
    <location>
        <begin position="159"/>
        <end position="175"/>
    </location>
</feature>
<comment type="caution">
    <text evidence="6">The sequence shown here is derived from an EMBL/GenBank/DDBJ whole genome shotgun (WGS) entry which is preliminary data.</text>
</comment>
<evidence type="ECO:0000313" key="6">
    <source>
        <dbReference type="EMBL" id="MPC70404.1"/>
    </source>
</evidence>
<dbReference type="InterPro" id="IPR001356">
    <property type="entry name" value="HD"/>
</dbReference>
<dbReference type="Gene3D" id="1.10.10.60">
    <property type="entry name" value="Homeodomain-like"/>
    <property type="match status" value="1"/>
</dbReference>
<dbReference type="AlphaFoldDB" id="A0A5B7HPC9"/>
<evidence type="ECO:0000313" key="7">
    <source>
        <dbReference type="Proteomes" id="UP000324222"/>
    </source>
</evidence>
<dbReference type="GO" id="GO:0003677">
    <property type="term" value="F:DNA binding"/>
    <property type="evidence" value="ECO:0007669"/>
    <property type="project" value="UniProtKB-KW"/>
</dbReference>
<evidence type="ECO:0000256" key="3">
    <source>
        <dbReference type="ARBA" id="ARBA00023242"/>
    </source>
</evidence>
<evidence type="ECO:0000256" key="2">
    <source>
        <dbReference type="ARBA" id="ARBA00023155"/>
    </source>
</evidence>
<dbReference type="GO" id="GO:0006355">
    <property type="term" value="P:regulation of DNA-templated transcription"/>
    <property type="evidence" value="ECO:0007669"/>
    <property type="project" value="InterPro"/>
</dbReference>
<reference evidence="6 7" key="1">
    <citation type="submission" date="2019-05" db="EMBL/GenBank/DDBJ databases">
        <title>Another draft genome of Portunus trituberculatus and its Hox gene families provides insights of decapod evolution.</title>
        <authorList>
            <person name="Jeong J.-H."/>
            <person name="Song I."/>
            <person name="Kim S."/>
            <person name="Choi T."/>
            <person name="Kim D."/>
            <person name="Ryu S."/>
            <person name="Kim W."/>
        </authorList>
    </citation>
    <scope>NUCLEOTIDE SEQUENCE [LARGE SCALE GENOMIC DNA]</scope>
    <source>
        <tissue evidence="6">Muscle</tissue>
    </source>
</reference>
<accession>A0A5B7HPC9</accession>
<keyword evidence="7" id="KW-1185">Reference proteome</keyword>
<feature type="region of interest" description="Disordered" evidence="4">
    <location>
        <begin position="118"/>
        <end position="180"/>
    </location>
</feature>
<dbReference type="GO" id="GO:0048646">
    <property type="term" value="P:anatomical structure formation involved in morphogenesis"/>
    <property type="evidence" value="ECO:0007669"/>
    <property type="project" value="UniProtKB-ARBA"/>
</dbReference>
<gene>
    <name evidence="6" type="primary">MEIS3P1</name>
    <name evidence="6" type="ORF">E2C01_064653</name>
</gene>
<evidence type="ECO:0000259" key="5">
    <source>
        <dbReference type="Pfam" id="PF05920"/>
    </source>
</evidence>
<feature type="domain" description="KN homeodomain" evidence="5">
    <location>
        <begin position="43"/>
        <end position="68"/>
    </location>
</feature>
<keyword evidence="2 6" id="KW-0371">Homeobox</keyword>
<proteinExistence type="predicted"/>
<dbReference type="Proteomes" id="UP000324222">
    <property type="component" value="Unassembled WGS sequence"/>
</dbReference>
<keyword evidence="1 6" id="KW-0238">DNA-binding</keyword>
<dbReference type="GO" id="GO:0001654">
    <property type="term" value="P:eye development"/>
    <property type="evidence" value="ECO:0007669"/>
    <property type="project" value="UniProtKB-ARBA"/>
</dbReference>
<keyword evidence="3" id="KW-0539">Nucleus</keyword>
<protein>
    <submittedName>
        <fullName evidence="6">Putative homeobox protein Meis3-like 1</fullName>
    </submittedName>
</protein>
<name>A0A5B7HPC9_PORTR</name>
<dbReference type="EMBL" id="VSRR010031071">
    <property type="protein sequence ID" value="MPC70404.1"/>
    <property type="molecule type" value="Genomic_DNA"/>
</dbReference>
<evidence type="ECO:0000256" key="4">
    <source>
        <dbReference type="SAM" id="MobiDB-lite"/>
    </source>
</evidence>